<dbReference type="Proteomes" id="UP001165124">
    <property type="component" value="Unassembled WGS sequence"/>
</dbReference>
<dbReference type="AlphaFoldDB" id="A0A9W6PVA5"/>
<sequence>MCFAGEGAFRWTAAVIVKDHRPESISNVAGVTSSAAIIGAQTGVRPSPCAVDLVSASQQVFAPGFL</sequence>
<comment type="caution">
    <text evidence="1">The sequence shown here is derived from an EMBL/GenBank/DDBJ whole genome shotgun (WGS) entry which is preliminary data.</text>
</comment>
<dbReference type="EMBL" id="BSRZ01000005">
    <property type="protein sequence ID" value="GLW64282.1"/>
    <property type="molecule type" value="Genomic_DNA"/>
</dbReference>
<protein>
    <submittedName>
        <fullName evidence="1">Uncharacterized protein</fullName>
    </submittedName>
</protein>
<evidence type="ECO:0000313" key="1">
    <source>
        <dbReference type="EMBL" id="GLW64282.1"/>
    </source>
</evidence>
<organism evidence="1 2">
    <name type="scientific">Actinomadura rubrobrunea</name>
    <dbReference type="NCBI Taxonomy" id="115335"/>
    <lineage>
        <taxon>Bacteria</taxon>
        <taxon>Bacillati</taxon>
        <taxon>Actinomycetota</taxon>
        <taxon>Actinomycetes</taxon>
        <taxon>Streptosporangiales</taxon>
        <taxon>Thermomonosporaceae</taxon>
        <taxon>Actinomadura</taxon>
    </lineage>
</organism>
<accession>A0A9W6PVA5</accession>
<keyword evidence="2" id="KW-1185">Reference proteome</keyword>
<evidence type="ECO:0000313" key="2">
    <source>
        <dbReference type="Proteomes" id="UP001165124"/>
    </source>
</evidence>
<gene>
    <name evidence="1" type="ORF">Arub01_25260</name>
</gene>
<reference evidence="1" key="1">
    <citation type="submission" date="2023-02" db="EMBL/GenBank/DDBJ databases">
        <title>Actinomadura rubrobrunea NBRC 14622.</title>
        <authorList>
            <person name="Ichikawa N."/>
            <person name="Sato H."/>
            <person name="Tonouchi N."/>
        </authorList>
    </citation>
    <scope>NUCLEOTIDE SEQUENCE</scope>
    <source>
        <strain evidence="1">NBRC 14622</strain>
    </source>
</reference>
<name>A0A9W6PVA5_9ACTN</name>
<proteinExistence type="predicted"/>